<keyword evidence="3" id="KW-0812">Transmembrane</keyword>
<comment type="similarity">
    <text evidence="1">Belongs to the bacterial solute-binding protein 3 family.</text>
</comment>
<keyword evidence="2 4" id="KW-0732">Signal</keyword>
<feature type="signal peptide" evidence="4">
    <location>
        <begin position="1"/>
        <end position="26"/>
    </location>
</feature>
<dbReference type="Gene3D" id="3.40.190.10">
    <property type="entry name" value="Periplasmic binding protein-like II"/>
    <property type="match status" value="3"/>
</dbReference>
<proteinExistence type="inferred from homology"/>
<accession>A0A1C7F9W5</accession>
<dbReference type="SMART" id="SM00062">
    <property type="entry name" value="PBPb"/>
    <property type="match status" value="1"/>
</dbReference>
<gene>
    <name evidence="6" type="ORF">VSVS05_01556</name>
</gene>
<dbReference type="PATRIC" id="fig|45658.7.peg.1538"/>
<feature type="transmembrane region" description="Helical" evidence="3">
    <location>
        <begin position="183"/>
        <end position="199"/>
    </location>
</feature>
<feature type="domain" description="Solute-binding protein family 3/N-terminal" evidence="5">
    <location>
        <begin position="33"/>
        <end position="365"/>
    </location>
</feature>
<dbReference type="Proteomes" id="UP000092528">
    <property type="component" value="Chromosome 1"/>
</dbReference>
<dbReference type="Pfam" id="PF00497">
    <property type="entry name" value="SBP_bac_3"/>
    <property type="match status" value="1"/>
</dbReference>
<name>A0A1C7F9W5_9VIBR</name>
<feature type="chain" id="PRO_5008885521" description="Solute-binding protein family 3/N-terminal domain-containing protein" evidence="4">
    <location>
        <begin position="27"/>
        <end position="365"/>
    </location>
</feature>
<dbReference type="PANTHER" id="PTHR35936:SF19">
    <property type="entry name" value="AMINO-ACID-BINDING PROTEIN YXEM-RELATED"/>
    <property type="match status" value="1"/>
</dbReference>
<dbReference type="AlphaFoldDB" id="A0A1C7F9W5"/>
<feature type="transmembrane region" description="Helical" evidence="3">
    <location>
        <begin position="141"/>
        <end position="162"/>
    </location>
</feature>
<dbReference type="GO" id="GO:0015276">
    <property type="term" value="F:ligand-gated monoatomic ion channel activity"/>
    <property type="evidence" value="ECO:0007669"/>
    <property type="project" value="InterPro"/>
</dbReference>
<dbReference type="PANTHER" id="PTHR35936">
    <property type="entry name" value="MEMBRANE-BOUND LYTIC MUREIN TRANSGLYCOSYLASE F"/>
    <property type="match status" value="1"/>
</dbReference>
<keyword evidence="3" id="KW-0472">Membrane</keyword>
<dbReference type="RefSeq" id="WP_197497791.1">
    <property type="nucleotide sequence ID" value="NZ_CP016414.1"/>
</dbReference>
<dbReference type="GeneID" id="96873462"/>
<evidence type="ECO:0000256" key="1">
    <source>
        <dbReference type="ARBA" id="ARBA00010333"/>
    </source>
</evidence>
<dbReference type="STRING" id="45658.VSVS12_01942"/>
<dbReference type="Pfam" id="PF00060">
    <property type="entry name" value="Lig_chan"/>
    <property type="match status" value="1"/>
</dbReference>
<dbReference type="SUPFAM" id="SSF81324">
    <property type="entry name" value="Voltage-gated potassium channels"/>
    <property type="match status" value="1"/>
</dbReference>
<keyword evidence="3" id="KW-1133">Transmembrane helix</keyword>
<dbReference type="InterPro" id="IPR001638">
    <property type="entry name" value="Solute-binding_3/MltF_N"/>
</dbReference>
<feature type="transmembrane region" description="Helical" evidence="3">
    <location>
        <begin position="211"/>
        <end position="237"/>
    </location>
</feature>
<evidence type="ECO:0000256" key="2">
    <source>
        <dbReference type="ARBA" id="ARBA00022729"/>
    </source>
</evidence>
<dbReference type="InterPro" id="IPR001320">
    <property type="entry name" value="Iontro_rcpt_C"/>
</dbReference>
<evidence type="ECO:0000256" key="4">
    <source>
        <dbReference type="SAM" id="SignalP"/>
    </source>
</evidence>
<dbReference type="GO" id="GO:0016020">
    <property type="term" value="C:membrane"/>
    <property type="evidence" value="ECO:0007669"/>
    <property type="project" value="InterPro"/>
</dbReference>
<keyword evidence="7" id="KW-1185">Reference proteome</keyword>
<evidence type="ECO:0000313" key="6">
    <source>
        <dbReference type="EMBL" id="ANU36681.1"/>
    </source>
</evidence>
<evidence type="ECO:0000256" key="3">
    <source>
        <dbReference type="SAM" id="Phobius"/>
    </source>
</evidence>
<organism evidence="6 7">
    <name type="scientific">Vibrio scophthalmi</name>
    <dbReference type="NCBI Taxonomy" id="45658"/>
    <lineage>
        <taxon>Bacteria</taxon>
        <taxon>Pseudomonadati</taxon>
        <taxon>Pseudomonadota</taxon>
        <taxon>Gammaproteobacteria</taxon>
        <taxon>Vibrionales</taxon>
        <taxon>Vibrionaceae</taxon>
        <taxon>Vibrio</taxon>
    </lineage>
</organism>
<evidence type="ECO:0000313" key="7">
    <source>
        <dbReference type="Proteomes" id="UP000092528"/>
    </source>
</evidence>
<protein>
    <recommendedName>
        <fullName evidence="5">Solute-binding protein family 3/N-terminal domain-containing protein</fullName>
    </recommendedName>
</protein>
<reference evidence="6 7" key="1">
    <citation type="submission" date="2016-07" db="EMBL/GenBank/DDBJ databases">
        <title>Genome sequencing of Vibrio scophthalmi strain VS-05, an isolated from Paralichthys olivaceus.</title>
        <authorList>
            <person name="Han H.-J."/>
        </authorList>
    </citation>
    <scope>NUCLEOTIDE SEQUENCE [LARGE SCALE GENOMIC DNA]</scope>
    <source>
        <strain evidence="6 7">VS-05</strain>
    </source>
</reference>
<dbReference type="EMBL" id="CP016414">
    <property type="protein sequence ID" value="ANU36681.1"/>
    <property type="molecule type" value="Genomic_DNA"/>
</dbReference>
<sequence>MKTITTAKLSLLLTFLMVFSAAPSMAENNTLANINVGTYSCPPFVIIEGDGSYSGLSLFLWQEIALDLGVSYNITDHGLSELIDDVANGSLNVGVSCLSITPQREEILDFSHSFYETHLAIAVKQQGYLASIGNIFTNTKLLYIIGFVFVLAAIVGVIYYLLEHRINDKLYSMPGKKAQMVEGFILGLLFITKGPFNYFEFKTLPGRILTVFLAIFTTFFIASVTAVLASTFTLGLLNSDIKNVNDLANMSVGAKKSSTSSEYLISQAIVHRTYADIDQLLQALDGNEVDAIVADDAVLKYLIKQAKEQGQYEQLTVLPYRFEKQNYGLAIENNSPYREQINRALLKIRHSPEWRQVLHEYFAEE</sequence>
<evidence type="ECO:0000259" key="5">
    <source>
        <dbReference type="SMART" id="SM00062"/>
    </source>
</evidence>
<dbReference type="SUPFAM" id="SSF53850">
    <property type="entry name" value="Periplasmic binding protein-like II"/>
    <property type="match status" value="1"/>
</dbReference>